<name>A0A022KX97_9MICO</name>
<dbReference type="RefSeq" id="WP_017822152.1">
    <property type="nucleotide sequence ID" value="NZ_AORC01000003.1"/>
</dbReference>
<keyword evidence="1" id="KW-0472">Membrane</keyword>
<gene>
    <name evidence="2" type="ORF">D641_0102150</name>
</gene>
<dbReference type="AlphaFoldDB" id="A0A022KX97"/>
<accession>A0A022KX97</accession>
<dbReference type="HOGENOM" id="CLU_1640554_0_0_11"/>
<sequence length="161" mass="17259">MKKLRSGGSTVMFIVGAVFVVAAVLATTGFVIGTVVSGNTALLWGLLGAAVFLIIGALLLVMGFRSGAVLDERGLAWTPALGARRFIPWDQVQQVQVPGDDHPGTCVQLVLRDGSVEHVKAISKPQNSETHRRWASRGYLERGQLVSQAHQQWAAGLTTRD</sequence>
<comment type="caution">
    <text evidence="2">The sequence shown here is derived from an EMBL/GenBank/DDBJ whole genome shotgun (WGS) entry which is preliminary data.</text>
</comment>
<evidence type="ECO:0000313" key="3">
    <source>
        <dbReference type="Proteomes" id="UP000019754"/>
    </source>
</evidence>
<protein>
    <submittedName>
        <fullName evidence="2">Uncharacterized protein</fullName>
    </submittedName>
</protein>
<evidence type="ECO:0000313" key="2">
    <source>
        <dbReference type="EMBL" id="EYT50834.1"/>
    </source>
</evidence>
<dbReference type="EMBL" id="AORC01000003">
    <property type="protein sequence ID" value="EYT50834.1"/>
    <property type="molecule type" value="Genomic_DNA"/>
</dbReference>
<proteinExistence type="predicted"/>
<feature type="transmembrane region" description="Helical" evidence="1">
    <location>
        <begin position="42"/>
        <end position="64"/>
    </location>
</feature>
<keyword evidence="3" id="KW-1185">Reference proteome</keyword>
<feature type="transmembrane region" description="Helical" evidence="1">
    <location>
        <begin position="12"/>
        <end position="36"/>
    </location>
</feature>
<keyword evidence="1" id="KW-1133">Transmembrane helix</keyword>
<reference evidence="2 3" key="1">
    <citation type="journal article" date="2013" name="Genome Announc.">
        <title>Draft genome sequence of an Actinobacterium, Brachybacterium muris strain UCD-AY4.</title>
        <authorList>
            <person name="Lo J.R."/>
            <person name="Lang J.M."/>
            <person name="Darling A.E."/>
            <person name="Eisen J.A."/>
            <person name="Coil D.A."/>
        </authorList>
    </citation>
    <scope>NUCLEOTIDE SEQUENCE [LARGE SCALE GENOMIC DNA]</scope>
    <source>
        <strain evidence="2 3">UCD-AY4</strain>
    </source>
</reference>
<evidence type="ECO:0000256" key="1">
    <source>
        <dbReference type="SAM" id="Phobius"/>
    </source>
</evidence>
<dbReference type="Proteomes" id="UP000019754">
    <property type="component" value="Unassembled WGS sequence"/>
</dbReference>
<organism evidence="2 3">
    <name type="scientific">Brachybacterium muris UCD-AY4</name>
    <dbReference type="NCBI Taxonomy" id="1249481"/>
    <lineage>
        <taxon>Bacteria</taxon>
        <taxon>Bacillati</taxon>
        <taxon>Actinomycetota</taxon>
        <taxon>Actinomycetes</taxon>
        <taxon>Micrococcales</taxon>
        <taxon>Dermabacteraceae</taxon>
        <taxon>Brachybacterium</taxon>
    </lineage>
</organism>
<keyword evidence="1" id="KW-0812">Transmembrane</keyword>